<dbReference type="CDD" id="cd07302">
    <property type="entry name" value="CHD"/>
    <property type="match status" value="1"/>
</dbReference>
<organism evidence="18 19">
    <name type="scientific">Scylla paramamosain</name>
    <name type="common">Mud crab</name>
    <dbReference type="NCBI Taxonomy" id="85552"/>
    <lineage>
        <taxon>Eukaryota</taxon>
        <taxon>Metazoa</taxon>
        <taxon>Ecdysozoa</taxon>
        <taxon>Arthropoda</taxon>
        <taxon>Crustacea</taxon>
        <taxon>Multicrustacea</taxon>
        <taxon>Malacostraca</taxon>
        <taxon>Eumalacostraca</taxon>
        <taxon>Eucarida</taxon>
        <taxon>Decapoda</taxon>
        <taxon>Pleocyemata</taxon>
        <taxon>Brachyura</taxon>
        <taxon>Eubrachyura</taxon>
        <taxon>Portunoidea</taxon>
        <taxon>Portunidae</taxon>
        <taxon>Portuninae</taxon>
        <taxon>Scylla</taxon>
    </lineage>
</organism>
<evidence type="ECO:0000256" key="5">
    <source>
        <dbReference type="ARBA" id="ARBA00022729"/>
    </source>
</evidence>
<dbReference type="InterPro" id="IPR000719">
    <property type="entry name" value="Prot_kinase_dom"/>
</dbReference>
<dbReference type="GO" id="GO:0001653">
    <property type="term" value="F:peptide receptor activity"/>
    <property type="evidence" value="ECO:0007669"/>
    <property type="project" value="TreeGrafter"/>
</dbReference>
<evidence type="ECO:0000256" key="10">
    <source>
        <dbReference type="ARBA" id="ARBA00023170"/>
    </source>
</evidence>
<dbReference type="SUPFAM" id="SSF56112">
    <property type="entry name" value="Protein kinase-like (PK-like)"/>
    <property type="match status" value="1"/>
</dbReference>
<dbReference type="GO" id="GO:0004016">
    <property type="term" value="F:adenylate cyclase activity"/>
    <property type="evidence" value="ECO:0007669"/>
    <property type="project" value="TreeGrafter"/>
</dbReference>
<evidence type="ECO:0000256" key="13">
    <source>
        <dbReference type="ARBA" id="ARBA00023293"/>
    </source>
</evidence>
<evidence type="ECO:0000259" key="17">
    <source>
        <dbReference type="PROSITE" id="PS50125"/>
    </source>
</evidence>
<keyword evidence="9 15" id="KW-0472">Membrane</keyword>
<dbReference type="GO" id="GO:0035556">
    <property type="term" value="P:intracellular signal transduction"/>
    <property type="evidence" value="ECO:0007669"/>
    <property type="project" value="InterPro"/>
</dbReference>
<dbReference type="EMBL" id="JARAKH010000036">
    <property type="protein sequence ID" value="KAK8383739.1"/>
    <property type="molecule type" value="Genomic_DNA"/>
</dbReference>
<reference evidence="18 19" key="1">
    <citation type="submission" date="2023-03" db="EMBL/GenBank/DDBJ databases">
        <title>High-quality genome of Scylla paramamosain provides insights in environmental adaptation.</title>
        <authorList>
            <person name="Zhang L."/>
        </authorList>
    </citation>
    <scope>NUCLEOTIDE SEQUENCE [LARGE SCALE GENOMIC DNA]</scope>
    <source>
        <strain evidence="18">LZ_2023a</strain>
        <tissue evidence="18">Muscle</tissue>
    </source>
</reference>
<dbReference type="Gene3D" id="1.10.510.10">
    <property type="entry name" value="Transferase(Phosphotransferase) domain 1"/>
    <property type="match status" value="1"/>
</dbReference>
<evidence type="ECO:0000256" key="4">
    <source>
        <dbReference type="ARBA" id="ARBA00022692"/>
    </source>
</evidence>
<dbReference type="Pfam" id="PF01094">
    <property type="entry name" value="ANF_receptor"/>
    <property type="match status" value="1"/>
</dbReference>
<dbReference type="Gene3D" id="3.40.50.2300">
    <property type="match status" value="2"/>
</dbReference>
<evidence type="ECO:0000313" key="18">
    <source>
        <dbReference type="EMBL" id="KAK8383739.1"/>
    </source>
</evidence>
<evidence type="ECO:0000256" key="6">
    <source>
        <dbReference type="ARBA" id="ARBA00022741"/>
    </source>
</evidence>
<feature type="transmembrane region" description="Helical" evidence="15">
    <location>
        <begin position="587"/>
        <end position="606"/>
    </location>
</feature>
<dbReference type="InterPro" id="IPR001828">
    <property type="entry name" value="ANF_lig-bd_rcpt"/>
</dbReference>
<keyword evidence="19" id="KW-1185">Reference proteome</keyword>
<dbReference type="FunFam" id="1.10.510.10:FF:000420">
    <property type="entry name" value="Guanylate cyclase"/>
    <property type="match status" value="1"/>
</dbReference>
<evidence type="ECO:0000256" key="11">
    <source>
        <dbReference type="ARBA" id="ARBA00023180"/>
    </source>
</evidence>
<keyword evidence="11" id="KW-0325">Glycoprotein</keyword>
<feature type="domain" description="Guanylate cyclase" evidence="17">
    <location>
        <begin position="863"/>
        <end position="882"/>
    </location>
</feature>
<dbReference type="PANTHER" id="PTHR11920">
    <property type="entry name" value="GUANYLYL CYCLASE"/>
    <property type="match status" value="1"/>
</dbReference>
<evidence type="ECO:0000313" key="19">
    <source>
        <dbReference type="Proteomes" id="UP001487740"/>
    </source>
</evidence>
<evidence type="ECO:0000256" key="8">
    <source>
        <dbReference type="ARBA" id="ARBA00023134"/>
    </source>
</evidence>
<dbReference type="PANTHER" id="PTHR11920:SF504">
    <property type="entry name" value="GUANYLATE CYCLASE"/>
    <property type="match status" value="1"/>
</dbReference>
<keyword evidence="7 15" id="KW-1133">Transmembrane helix</keyword>
<comment type="caution">
    <text evidence="18">The sequence shown here is derived from an EMBL/GenBank/DDBJ whole genome shotgun (WGS) entry which is preliminary data.</text>
</comment>
<dbReference type="InterPro" id="IPR011009">
    <property type="entry name" value="Kinase-like_dom_sf"/>
</dbReference>
<dbReference type="Pfam" id="PF07714">
    <property type="entry name" value="PK_Tyr_Ser-Thr"/>
    <property type="match status" value="1"/>
</dbReference>
<dbReference type="InterPro" id="IPR028082">
    <property type="entry name" value="Peripla_BP_I"/>
</dbReference>
<evidence type="ECO:0000256" key="2">
    <source>
        <dbReference type="ARBA" id="ARBA00004479"/>
    </source>
</evidence>
<dbReference type="SMART" id="SM00044">
    <property type="entry name" value="CYCc"/>
    <property type="match status" value="1"/>
</dbReference>
<evidence type="ECO:0000256" key="9">
    <source>
        <dbReference type="ARBA" id="ARBA00023136"/>
    </source>
</evidence>
<dbReference type="InterPro" id="IPR001245">
    <property type="entry name" value="Ser-Thr/Tyr_kinase_cat_dom"/>
</dbReference>
<dbReference type="InterPro" id="IPR001054">
    <property type="entry name" value="A/G_cyclase"/>
</dbReference>
<dbReference type="GO" id="GO:0005524">
    <property type="term" value="F:ATP binding"/>
    <property type="evidence" value="ECO:0007669"/>
    <property type="project" value="InterPro"/>
</dbReference>
<dbReference type="AlphaFoldDB" id="A0AAW0T909"/>
<dbReference type="Gene3D" id="3.30.70.1230">
    <property type="entry name" value="Nucleotide cyclase"/>
    <property type="match status" value="2"/>
</dbReference>
<keyword evidence="4 15" id="KW-0812">Transmembrane</keyword>
<dbReference type="SUPFAM" id="SSF55073">
    <property type="entry name" value="Nucleotide cyclase"/>
    <property type="match status" value="1"/>
</dbReference>
<protein>
    <recommendedName>
        <fullName evidence="3">guanylate cyclase</fullName>
        <ecNumber evidence="3">4.6.1.2</ecNumber>
    </recommendedName>
</protein>
<keyword evidence="10" id="KW-0675">Receptor</keyword>
<dbReference type="InterPro" id="IPR029787">
    <property type="entry name" value="Nucleotide_cyclase"/>
</dbReference>
<comment type="catalytic activity">
    <reaction evidence="1">
        <text>GTP = 3',5'-cyclic GMP + diphosphate</text>
        <dbReference type="Rhea" id="RHEA:13665"/>
        <dbReference type="ChEBI" id="CHEBI:33019"/>
        <dbReference type="ChEBI" id="CHEBI:37565"/>
        <dbReference type="ChEBI" id="CHEBI:57746"/>
        <dbReference type="EC" id="4.6.1.2"/>
    </reaction>
</comment>
<sequence>MGASEEVLGVGAGARCSQKQQETSKESHSRFVHNYLSRPFDTSSRNITIGLLSSFKFNKLALGAFPVAVEDVNSDPNLLVGRRLVYQVADVGHSGSEALASLSIRRMTMMRDAGLLAFIGPDDNCENEALVAAAWNLPMITYKCGDHNVGNKTKYYTMARTTPPATKIVKALVSLMLEYRWRHFVLLTEAASTFEQISDAVQSFAAHHKMRLADQFTVPYDYTTRRYPDMQKLVQLSLQKTRVYVVVASYEVQWDLVLALREAAGPLLSDYVVLTIDDEKYAETDSSQNMRIPGKQAMDMSEALTERIYHGFRAVLKITPTHPTDSKYRKFERKVLYRLKQHPFCLPYNPKVFKYIQVPIFAAHLYDAVMMYAQVLNETLADPLADPANGTHILSLIRNRSFQSIQGPKVHMDENGDAEGTYSLLRVVRRGGHHATPLGWRQVGQFQFHDMSPATHPKDNLPTLKLQSPIPWLGGRPPRDEPPCGFQQEKCHYDWYPLVIGLVVSLVIVVAALFLIQVTRQSVRRGSSGAGGTVEVSCEVPRVAYCAMGVYRGNVVALKYVKRRSVDLTRAIRKELKQMRETRHENLTVFVGACVEAGGVVILTPYCARGSLQDVLQNDDLPLDDLFVASLIADLIKAMTFLHDSEIVSHGRLRSSNCLVDSRWVLQVSDYGLHEFQATAEQEVDPKKRLWTAPELLQDPTAHPRGSQKGDVFSFAIILYEVVGRRGPWGPLLQKMGAQEILRQACAEGLRPPLEGVRAAEYVTACLKDCWSPTPEDRPDFKGVRLKLKEMQAGLKLNIVDNMLAMLEKYAYNLEGKVQERTKQLLEEKKKTEILLLRMLPKSVAESLKRGEQVPPESYDNVTIYFSDIVGFTLLSAQSTPLQVETIGDAYMVVSGLPISNGDRHAAEIASMALKLLSAVKVFRIRHRPGDTLKLRIGIHSATAKVRNITLREKASDAIIGEG</sequence>
<keyword evidence="13" id="KW-0141">cGMP biosynthesis</keyword>
<dbReference type="GO" id="GO:0004383">
    <property type="term" value="F:guanylate cyclase activity"/>
    <property type="evidence" value="ECO:0007669"/>
    <property type="project" value="UniProtKB-EC"/>
</dbReference>
<dbReference type="GO" id="GO:0004672">
    <property type="term" value="F:protein kinase activity"/>
    <property type="evidence" value="ECO:0007669"/>
    <property type="project" value="InterPro"/>
</dbReference>
<dbReference type="EC" id="4.6.1.2" evidence="3"/>
<dbReference type="Proteomes" id="UP001487740">
    <property type="component" value="Unassembled WGS sequence"/>
</dbReference>
<feature type="transmembrane region" description="Helical" evidence="15">
    <location>
        <begin position="495"/>
        <end position="516"/>
    </location>
</feature>
<evidence type="ECO:0000256" key="1">
    <source>
        <dbReference type="ARBA" id="ARBA00001436"/>
    </source>
</evidence>
<keyword evidence="8" id="KW-0342">GTP-binding</keyword>
<feature type="domain" description="Guanylate cyclase" evidence="17">
    <location>
        <begin position="883"/>
        <end position="963"/>
    </location>
</feature>
<dbReference type="GO" id="GO:0007168">
    <property type="term" value="P:receptor guanylyl cyclase signaling pathway"/>
    <property type="evidence" value="ECO:0007669"/>
    <property type="project" value="TreeGrafter"/>
</dbReference>
<dbReference type="PROSITE" id="PS50125">
    <property type="entry name" value="GUANYLATE_CYCLASE_2"/>
    <property type="match status" value="2"/>
</dbReference>
<feature type="domain" description="Protein kinase" evidence="16">
    <location>
        <begin position="520"/>
        <end position="795"/>
    </location>
</feature>
<keyword evidence="6" id="KW-0547">Nucleotide-binding</keyword>
<proteinExistence type="predicted"/>
<dbReference type="SUPFAM" id="SSF53822">
    <property type="entry name" value="Periplasmic binding protein-like I"/>
    <property type="match status" value="1"/>
</dbReference>
<dbReference type="GO" id="GO:0005886">
    <property type="term" value="C:plasma membrane"/>
    <property type="evidence" value="ECO:0007669"/>
    <property type="project" value="TreeGrafter"/>
</dbReference>
<evidence type="ECO:0000256" key="3">
    <source>
        <dbReference type="ARBA" id="ARBA00012202"/>
    </source>
</evidence>
<dbReference type="Pfam" id="PF00211">
    <property type="entry name" value="Guanylate_cyc"/>
    <property type="match status" value="1"/>
</dbReference>
<name>A0AAW0T909_SCYPA</name>
<gene>
    <name evidence="18" type="ORF">O3P69_015888</name>
</gene>
<dbReference type="InterPro" id="IPR050401">
    <property type="entry name" value="Cyclic_nucleotide_synthase"/>
</dbReference>
<evidence type="ECO:0000256" key="7">
    <source>
        <dbReference type="ARBA" id="ARBA00022989"/>
    </source>
</evidence>
<evidence type="ECO:0000259" key="16">
    <source>
        <dbReference type="PROSITE" id="PS50011"/>
    </source>
</evidence>
<keyword evidence="5" id="KW-0732">Signal</keyword>
<evidence type="ECO:0000256" key="15">
    <source>
        <dbReference type="SAM" id="Phobius"/>
    </source>
</evidence>
<evidence type="ECO:0000256" key="12">
    <source>
        <dbReference type="ARBA" id="ARBA00023239"/>
    </source>
</evidence>
<dbReference type="GO" id="GO:0005525">
    <property type="term" value="F:GTP binding"/>
    <property type="evidence" value="ECO:0007669"/>
    <property type="project" value="UniProtKB-KW"/>
</dbReference>
<comment type="subcellular location">
    <subcellularLocation>
        <location evidence="2">Membrane</location>
        <topology evidence="2">Single-pass type I membrane protein</topology>
    </subcellularLocation>
</comment>
<evidence type="ECO:0000256" key="14">
    <source>
        <dbReference type="SAM" id="MobiDB-lite"/>
    </source>
</evidence>
<dbReference type="PROSITE" id="PS50011">
    <property type="entry name" value="PROTEIN_KINASE_DOM"/>
    <property type="match status" value="1"/>
</dbReference>
<keyword evidence="12" id="KW-0456">Lyase</keyword>
<feature type="region of interest" description="Disordered" evidence="14">
    <location>
        <begin position="1"/>
        <end position="28"/>
    </location>
</feature>
<accession>A0AAW0T909</accession>